<dbReference type="PANTHER" id="PTHR11702">
    <property type="entry name" value="DEVELOPMENTALLY REGULATED GTP-BINDING PROTEIN-RELATED"/>
    <property type="match status" value="1"/>
</dbReference>
<evidence type="ECO:0000256" key="2">
    <source>
        <dbReference type="ARBA" id="ARBA00022741"/>
    </source>
</evidence>
<dbReference type="GO" id="GO:0042254">
    <property type="term" value="P:ribosome biogenesis"/>
    <property type="evidence" value="ECO:0007669"/>
    <property type="project" value="UniProtKB-UniRule"/>
</dbReference>
<feature type="domain" description="Obg" evidence="6">
    <location>
        <begin position="1"/>
        <end position="84"/>
    </location>
</feature>
<dbReference type="Pfam" id="PF01018">
    <property type="entry name" value="GTP1_OBG"/>
    <property type="match status" value="1"/>
</dbReference>
<dbReference type="Proteomes" id="UP000464658">
    <property type="component" value="Chromosome"/>
</dbReference>
<dbReference type="InterPro" id="IPR045086">
    <property type="entry name" value="OBG_GTPase"/>
</dbReference>
<dbReference type="InterPro" id="IPR006169">
    <property type="entry name" value="GTP1_OBG_dom"/>
</dbReference>
<protein>
    <recommendedName>
        <fullName evidence="6">Obg domain-containing protein</fullName>
    </recommendedName>
</protein>
<evidence type="ECO:0000256" key="1">
    <source>
        <dbReference type="ARBA" id="ARBA00022490"/>
    </source>
</evidence>
<proteinExistence type="predicted"/>
<gene>
    <name evidence="7" type="ORF">BsIDN1_48390</name>
</gene>
<dbReference type="AlphaFoldDB" id="A0A5S9ME56"/>
<keyword evidence="2" id="KW-0547">Nucleotide-binding</keyword>
<evidence type="ECO:0000256" key="5">
    <source>
        <dbReference type="ARBA" id="ARBA00023134"/>
    </source>
</evidence>
<evidence type="ECO:0000256" key="4">
    <source>
        <dbReference type="ARBA" id="ARBA00022842"/>
    </source>
</evidence>
<dbReference type="Gene3D" id="2.70.210.12">
    <property type="entry name" value="GTP1/OBG domain"/>
    <property type="match status" value="1"/>
</dbReference>
<evidence type="ECO:0000313" key="8">
    <source>
        <dbReference type="Proteomes" id="UP000464658"/>
    </source>
</evidence>
<accession>A0A5S9ME56</accession>
<dbReference type="EMBL" id="AP021906">
    <property type="protein sequence ID" value="BBP91221.1"/>
    <property type="molecule type" value="Genomic_DNA"/>
</dbReference>
<keyword evidence="5" id="KW-0342">GTP-binding</keyword>
<dbReference type="SUPFAM" id="SSF82051">
    <property type="entry name" value="Obg GTP-binding protein N-terminal domain"/>
    <property type="match status" value="1"/>
</dbReference>
<dbReference type="InterPro" id="IPR036726">
    <property type="entry name" value="GTP1_OBG_dom_sf"/>
</dbReference>
<dbReference type="PANTHER" id="PTHR11702:SF31">
    <property type="entry name" value="MITOCHONDRIAL RIBOSOME-ASSOCIATED GTPASE 2"/>
    <property type="match status" value="1"/>
</dbReference>
<evidence type="ECO:0000259" key="6">
    <source>
        <dbReference type="PROSITE" id="PS51883"/>
    </source>
</evidence>
<sequence>MFVDQVKVYVKGGDGGNGMVAFRREKYVPKGGPAGGDGGNGADVVFEVDEGLRTLMDFRYKRHFKADRGEHGMSKTSMAEMRKK</sequence>
<dbReference type="GO" id="GO:0005525">
    <property type="term" value="F:GTP binding"/>
    <property type="evidence" value="ECO:0007669"/>
    <property type="project" value="UniProtKB-KW"/>
</dbReference>
<keyword evidence="3" id="KW-0378">Hydrolase</keyword>
<dbReference type="FunFam" id="2.70.210.12:FF:000001">
    <property type="entry name" value="GTPase Obg"/>
    <property type="match status" value="1"/>
</dbReference>
<evidence type="ECO:0000313" key="7">
    <source>
        <dbReference type="EMBL" id="BBP91221.1"/>
    </source>
</evidence>
<reference evidence="7 8" key="1">
    <citation type="submission" date="2019-12" db="EMBL/GenBank/DDBJ databases">
        <title>Full genome sequence of a Bacillus safensis strain isolated from commercially available natto in Indonesia.</title>
        <authorList>
            <person name="Yoshida M."/>
            <person name="Uomi M."/>
            <person name="Waturangi D."/>
            <person name="Ekaputri J.J."/>
            <person name="Setiamarga D.H.E."/>
        </authorList>
    </citation>
    <scope>NUCLEOTIDE SEQUENCE [LARGE SCALE GENOMIC DNA]</scope>
    <source>
        <strain evidence="7 8">IDN1</strain>
    </source>
</reference>
<name>A0A5S9ME56_BACIA</name>
<keyword evidence="1" id="KW-0963">Cytoplasm</keyword>
<keyword evidence="4" id="KW-0460">Magnesium</keyword>
<dbReference type="GO" id="GO:0003924">
    <property type="term" value="F:GTPase activity"/>
    <property type="evidence" value="ECO:0007669"/>
    <property type="project" value="InterPro"/>
</dbReference>
<dbReference type="PROSITE" id="PS51883">
    <property type="entry name" value="OBG"/>
    <property type="match status" value="1"/>
</dbReference>
<organism evidence="7 8">
    <name type="scientific">Bacillus safensis</name>
    <dbReference type="NCBI Taxonomy" id="561879"/>
    <lineage>
        <taxon>Bacteria</taxon>
        <taxon>Bacillati</taxon>
        <taxon>Bacillota</taxon>
        <taxon>Bacilli</taxon>
        <taxon>Bacillales</taxon>
        <taxon>Bacillaceae</taxon>
        <taxon>Bacillus</taxon>
    </lineage>
</organism>
<evidence type="ECO:0000256" key="3">
    <source>
        <dbReference type="ARBA" id="ARBA00022801"/>
    </source>
</evidence>